<dbReference type="EMBL" id="MCFI01000005">
    <property type="protein sequence ID" value="ORY85049.1"/>
    <property type="molecule type" value="Genomic_DNA"/>
</dbReference>
<accession>A0A1Y2FM96</accession>
<gene>
    <name evidence="1" type="ORF">BCR37DRAFT_378048</name>
</gene>
<organism evidence="1 2">
    <name type="scientific">Protomyces lactucae-debilis</name>
    <dbReference type="NCBI Taxonomy" id="2754530"/>
    <lineage>
        <taxon>Eukaryota</taxon>
        <taxon>Fungi</taxon>
        <taxon>Dikarya</taxon>
        <taxon>Ascomycota</taxon>
        <taxon>Taphrinomycotina</taxon>
        <taxon>Taphrinomycetes</taxon>
        <taxon>Taphrinales</taxon>
        <taxon>Protomycetaceae</taxon>
        <taxon>Protomyces</taxon>
    </lineage>
</organism>
<sequence>MLSLRSYSRDLPLLAWMSSMTVCRKARSVFKLLTHQLFNKCREYCLVAYIVTFYVCRWYYGQVAAHKIQYAATTDGQGR</sequence>
<proteinExistence type="predicted"/>
<dbReference type="RefSeq" id="XP_040726832.1">
    <property type="nucleotide sequence ID" value="XM_040868960.1"/>
</dbReference>
<keyword evidence="2" id="KW-1185">Reference proteome</keyword>
<dbReference type="GeneID" id="63785559"/>
<name>A0A1Y2FM96_PROLT</name>
<protein>
    <submittedName>
        <fullName evidence="1">Uncharacterized protein</fullName>
    </submittedName>
</protein>
<comment type="caution">
    <text evidence="1">The sequence shown here is derived from an EMBL/GenBank/DDBJ whole genome shotgun (WGS) entry which is preliminary data.</text>
</comment>
<reference evidence="1 2" key="1">
    <citation type="submission" date="2016-07" db="EMBL/GenBank/DDBJ databases">
        <title>Pervasive Adenine N6-methylation of Active Genes in Fungi.</title>
        <authorList>
            <consortium name="DOE Joint Genome Institute"/>
            <person name="Mondo S.J."/>
            <person name="Dannebaum R.O."/>
            <person name="Kuo R.C."/>
            <person name="Labutti K."/>
            <person name="Haridas S."/>
            <person name="Kuo A."/>
            <person name="Salamov A."/>
            <person name="Ahrendt S.R."/>
            <person name="Lipzen A."/>
            <person name="Sullivan W."/>
            <person name="Andreopoulos W.B."/>
            <person name="Clum A."/>
            <person name="Lindquist E."/>
            <person name="Daum C."/>
            <person name="Ramamoorthy G.K."/>
            <person name="Gryganskyi A."/>
            <person name="Culley D."/>
            <person name="Magnuson J.K."/>
            <person name="James T.Y."/>
            <person name="O'Malley M.A."/>
            <person name="Stajich J.E."/>
            <person name="Spatafora J.W."/>
            <person name="Visel A."/>
            <person name="Grigoriev I.V."/>
        </authorList>
    </citation>
    <scope>NUCLEOTIDE SEQUENCE [LARGE SCALE GENOMIC DNA]</scope>
    <source>
        <strain evidence="1 2">12-1054</strain>
    </source>
</reference>
<dbReference type="AlphaFoldDB" id="A0A1Y2FM96"/>
<dbReference type="Proteomes" id="UP000193685">
    <property type="component" value="Unassembled WGS sequence"/>
</dbReference>
<evidence type="ECO:0000313" key="2">
    <source>
        <dbReference type="Proteomes" id="UP000193685"/>
    </source>
</evidence>
<evidence type="ECO:0000313" key="1">
    <source>
        <dbReference type="EMBL" id="ORY85049.1"/>
    </source>
</evidence>